<evidence type="ECO:0000259" key="1">
    <source>
        <dbReference type="SMART" id="SM00471"/>
    </source>
</evidence>
<dbReference type="EMBL" id="SODV01000002">
    <property type="protein sequence ID" value="TDW96850.1"/>
    <property type="molecule type" value="Genomic_DNA"/>
</dbReference>
<dbReference type="PANTHER" id="PTHR33594:SF1">
    <property type="entry name" value="HD_PDEASE DOMAIN-CONTAINING PROTEIN"/>
    <property type="match status" value="1"/>
</dbReference>
<sequence>MMNLHALEQQFIAYLKATASAEDGSHDLGHFRRVWNMCRRIDAAEEGKGDLYVLLAASYFHDLVSLPKNHPDRSRSSVLAAEKTAVLLREEFPFFPADRIDAVRHAIEAHSFSAGIPATTYEAKVLQDADRMEALGAIGIARTFYTAGFMHSRMFHEEDPLALERTPDDRHFALDHFQLKLLQLPDKMQTAAGRVIAQQKAALLVSFREQMVREVIGED</sequence>
<dbReference type="AlphaFoldDB" id="A0A4R8DIN9"/>
<feature type="domain" description="HD/PDEase" evidence="1">
    <location>
        <begin position="23"/>
        <end position="144"/>
    </location>
</feature>
<dbReference type="SUPFAM" id="SSF109604">
    <property type="entry name" value="HD-domain/PDEase-like"/>
    <property type="match status" value="1"/>
</dbReference>
<dbReference type="Gene3D" id="1.10.3210.50">
    <property type="match status" value="1"/>
</dbReference>
<gene>
    <name evidence="2" type="ORF">EDB95_4686</name>
</gene>
<evidence type="ECO:0000313" key="2">
    <source>
        <dbReference type="EMBL" id="TDW96850.1"/>
    </source>
</evidence>
<dbReference type="InterPro" id="IPR003607">
    <property type="entry name" value="HD/PDEase_dom"/>
</dbReference>
<dbReference type="InterPro" id="IPR006674">
    <property type="entry name" value="HD_domain"/>
</dbReference>
<accession>A0A4R8DIN9</accession>
<dbReference type="Proteomes" id="UP000294498">
    <property type="component" value="Unassembled WGS sequence"/>
</dbReference>
<organism evidence="2 3">
    <name type="scientific">Dinghuibacter silviterrae</name>
    <dbReference type="NCBI Taxonomy" id="1539049"/>
    <lineage>
        <taxon>Bacteria</taxon>
        <taxon>Pseudomonadati</taxon>
        <taxon>Bacteroidota</taxon>
        <taxon>Chitinophagia</taxon>
        <taxon>Chitinophagales</taxon>
        <taxon>Chitinophagaceae</taxon>
        <taxon>Dinghuibacter</taxon>
    </lineage>
</organism>
<dbReference type="RefSeq" id="WP_211352187.1">
    <property type="nucleotide sequence ID" value="NZ_SODV01000002.1"/>
</dbReference>
<name>A0A4R8DIN9_9BACT</name>
<dbReference type="PANTHER" id="PTHR33594">
    <property type="entry name" value="SUPERFAMILY HYDROLASE, PUTATIVE (AFU_ORTHOLOGUE AFUA_1G03035)-RELATED"/>
    <property type="match status" value="1"/>
</dbReference>
<dbReference type="SMART" id="SM00471">
    <property type="entry name" value="HDc"/>
    <property type="match status" value="1"/>
</dbReference>
<reference evidence="2 3" key="1">
    <citation type="submission" date="2019-03" db="EMBL/GenBank/DDBJ databases">
        <title>Genomic Encyclopedia of Type Strains, Phase IV (KMG-IV): sequencing the most valuable type-strain genomes for metagenomic binning, comparative biology and taxonomic classification.</title>
        <authorList>
            <person name="Goeker M."/>
        </authorList>
    </citation>
    <scope>NUCLEOTIDE SEQUENCE [LARGE SCALE GENOMIC DNA]</scope>
    <source>
        <strain evidence="2 3">DSM 100059</strain>
    </source>
</reference>
<dbReference type="Pfam" id="PF01966">
    <property type="entry name" value="HD"/>
    <property type="match status" value="1"/>
</dbReference>
<keyword evidence="3" id="KW-1185">Reference proteome</keyword>
<proteinExistence type="predicted"/>
<evidence type="ECO:0000313" key="3">
    <source>
        <dbReference type="Proteomes" id="UP000294498"/>
    </source>
</evidence>
<protein>
    <recommendedName>
        <fullName evidence="1">HD/PDEase domain-containing protein</fullName>
    </recommendedName>
</protein>
<comment type="caution">
    <text evidence="2">The sequence shown here is derived from an EMBL/GenBank/DDBJ whole genome shotgun (WGS) entry which is preliminary data.</text>
</comment>